<dbReference type="PANTHER" id="PTHR36115:SF4">
    <property type="entry name" value="MEMBRANE PROTEIN"/>
    <property type="match status" value="1"/>
</dbReference>
<keyword evidence="5 7" id="KW-0472">Membrane</keyword>
<organism evidence="9 10">
    <name type="scientific">Ornithinibacter aureus</name>
    <dbReference type="NCBI Taxonomy" id="622664"/>
    <lineage>
        <taxon>Bacteria</taxon>
        <taxon>Bacillati</taxon>
        <taxon>Actinomycetota</taxon>
        <taxon>Actinomycetes</taxon>
        <taxon>Micrococcales</taxon>
        <taxon>Intrasporangiaceae</taxon>
        <taxon>Ornithinibacter</taxon>
    </lineage>
</organism>
<evidence type="ECO:0000256" key="2">
    <source>
        <dbReference type="ARBA" id="ARBA00022475"/>
    </source>
</evidence>
<comment type="subcellular location">
    <subcellularLocation>
        <location evidence="1">Cell membrane</location>
        <topology evidence="1">Multi-pass membrane protein</topology>
    </subcellularLocation>
</comment>
<dbReference type="PANTHER" id="PTHR36115">
    <property type="entry name" value="PROLINE-RICH ANTIGEN HOMOLOG-RELATED"/>
    <property type="match status" value="1"/>
</dbReference>
<proteinExistence type="predicted"/>
<evidence type="ECO:0000259" key="8">
    <source>
        <dbReference type="Pfam" id="PF06271"/>
    </source>
</evidence>
<dbReference type="Proteomes" id="UP001500390">
    <property type="component" value="Unassembled WGS sequence"/>
</dbReference>
<dbReference type="EMBL" id="BAABFX010000022">
    <property type="protein sequence ID" value="GAA4393520.1"/>
    <property type="molecule type" value="Genomic_DNA"/>
</dbReference>
<sequence>MPGMLEGTRHVSTPRPGLGGSGPSGSDPTFGSDPSFESYSASAPPPPPVDPPPAPPAWSPPPPPPPPAGSYPPPPPAPYPSSAAGAYPAPPPAPGPAPLPTSDAGAGQPADLVPRFLAKLVDVVVMFFINLVVATFVAFGLNSGYARTAMAALLSTAVTLAYYAFLESSRGQTVGKMVVGLKVQNLAGQNPTMEQALKRNVYIALGFLTIIPILGFLGSLAQLAAVIYIAVTINSDRPLFRGWHDKFADTQVIKTR</sequence>
<evidence type="ECO:0000256" key="5">
    <source>
        <dbReference type="ARBA" id="ARBA00023136"/>
    </source>
</evidence>
<evidence type="ECO:0000256" key="7">
    <source>
        <dbReference type="SAM" id="Phobius"/>
    </source>
</evidence>
<feature type="transmembrane region" description="Helical" evidence="7">
    <location>
        <begin position="201"/>
        <end position="231"/>
    </location>
</feature>
<keyword evidence="10" id="KW-1185">Reference proteome</keyword>
<feature type="transmembrane region" description="Helical" evidence="7">
    <location>
        <begin position="145"/>
        <end position="166"/>
    </location>
</feature>
<keyword evidence="4 7" id="KW-1133">Transmembrane helix</keyword>
<evidence type="ECO:0000313" key="10">
    <source>
        <dbReference type="Proteomes" id="UP001500390"/>
    </source>
</evidence>
<reference evidence="10" key="1">
    <citation type="journal article" date="2019" name="Int. J. Syst. Evol. Microbiol.">
        <title>The Global Catalogue of Microorganisms (GCM) 10K type strain sequencing project: providing services to taxonomists for standard genome sequencing and annotation.</title>
        <authorList>
            <consortium name="The Broad Institute Genomics Platform"/>
            <consortium name="The Broad Institute Genome Sequencing Center for Infectious Disease"/>
            <person name="Wu L."/>
            <person name="Ma J."/>
        </authorList>
    </citation>
    <scope>NUCLEOTIDE SEQUENCE [LARGE SCALE GENOMIC DNA]</scope>
    <source>
        <strain evidence="10">JCM 17738</strain>
    </source>
</reference>
<comment type="caution">
    <text evidence="9">The sequence shown here is derived from an EMBL/GenBank/DDBJ whole genome shotgun (WGS) entry which is preliminary data.</text>
</comment>
<dbReference type="InterPro" id="IPR010432">
    <property type="entry name" value="RDD"/>
</dbReference>
<feature type="domain" description="RDD" evidence="8">
    <location>
        <begin position="110"/>
        <end position="248"/>
    </location>
</feature>
<dbReference type="RefSeq" id="WP_159902775.1">
    <property type="nucleotide sequence ID" value="NZ_BAABFX010000022.1"/>
</dbReference>
<name>A0ABP8JNX8_9MICO</name>
<keyword evidence="2" id="KW-1003">Cell membrane</keyword>
<feature type="transmembrane region" description="Helical" evidence="7">
    <location>
        <begin position="120"/>
        <end position="139"/>
    </location>
</feature>
<evidence type="ECO:0000256" key="4">
    <source>
        <dbReference type="ARBA" id="ARBA00022989"/>
    </source>
</evidence>
<evidence type="ECO:0000313" key="9">
    <source>
        <dbReference type="EMBL" id="GAA4393520.1"/>
    </source>
</evidence>
<gene>
    <name evidence="9" type="ORF">GCM10023153_13570</name>
</gene>
<evidence type="ECO:0000256" key="6">
    <source>
        <dbReference type="SAM" id="MobiDB-lite"/>
    </source>
</evidence>
<dbReference type="InterPro" id="IPR051791">
    <property type="entry name" value="Pra-immunoreactive"/>
</dbReference>
<accession>A0ABP8JNX8</accession>
<keyword evidence="3 7" id="KW-0812">Transmembrane</keyword>
<feature type="region of interest" description="Disordered" evidence="6">
    <location>
        <begin position="1"/>
        <end position="106"/>
    </location>
</feature>
<protein>
    <recommendedName>
        <fullName evidence="8">RDD domain-containing protein</fullName>
    </recommendedName>
</protein>
<evidence type="ECO:0000256" key="3">
    <source>
        <dbReference type="ARBA" id="ARBA00022692"/>
    </source>
</evidence>
<evidence type="ECO:0000256" key="1">
    <source>
        <dbReference type="ARBA" id="ARBA00004651"/>
    </source>
</evidence>
<feature type="compositionally biased region" description="Low complexity" evidence="6">
    <location>
        <begin position="24"/>
        <end position="42"/>
    </location>
</feature>
<feature type="compositionally biased region" description="Pro residues" evidence="6">
    <location>
        <begin position="88"/>
        <end position="99"/>
    </location>
</feature>
<feature type="compositionally biased region" description="Pro residues" evidence="6">
    <location>
        <begin position="43"/>
        <end position="79"/>
    </location>
</feature>
<dbReference type="Pfam" id="PF06271">
    <property type="entry name" value="RDD"/>
    <property type="match status" value="1"/>
</dbReference>